<accession>A0A443ISC8</accession>
<evidence type="ECO:0000313" key="2">
    <source>
        <dbReference type="Proteomes" id="UP000285710"/>
    </source>
</evidence>
<sequence length="186" mass="19499">MRDETRIWLIRHAPARHDGCLAGRRDVDAEPFGAPAARALRAAVGEARIWSSPARRCVQTAQAIWPGAEPVSDPRLWEQDFGAWEGLAFADLPDLGPLSTADLAAHAPQGGESFAAMCARVAVSLDDLSPGAHCLVVHAGTVRAALAAATGSVPGALAFQIAPLSLTRLTRTGAGWSIGFVNRSFA</sequence>
<dbReference type="Pfam" id="PF00300">
    <property type="entry name" value="His_Phos_1"/>
    <property type="match status" value="1"/>
</dbReference>
<dbReference type="InterPro" id="IPR029033">
    <property type="entry name" value="His_PPase_superfam"/>
</dbReference>
<name>A0A443ISC8_9RHOB</name>
<dbReference type="GO" id="GO:0016791">
    <property type="term" value="F:phosphatase activity"/>
    <property type="evidence" value="ECO:0007669"/>
    <property type="project" value="TreeGrafter"/>
</dbReference>
<dbReference type="PANTHER" id="PTHR48100:SF1">
    <property type="entry name" value="HISTIDINE PHOSPHATASE FAMILY PROTEIN-RELATED"/>
    <property type="match status" value="1"/>
</dbReference>
<dbReference type="Gene3D" id="3.40.50.1240">
    <property type="entry name" value="Phosphoglycerate mutase-like"/>
    <property type="match status" value="1"/>
</dbReference>
<dbReference type="SMART" id="SM00855">
    <property type="entry name" value="PGAM"/>
    <property type="match status" value="1"/>
</dbReference>
<dbReference type="PANTHER" id="PTHR48100">
    <property type="entry name" value="BROAD-SPECIFICITY PHOSPHATASE YOR283W-RELATED"/>
    <property type="match status" value="1"/>
</dbReference>
<dbReference type="InterPro" id="IPR050275">
    <property type="entry name" value="PGM_Phosphatase"/>
</dbReference>
<keyword evidence="2" id="KW-1185">Reference proteome</keyword>
<gene>
    <name evidence="1" type="ORF">D2T33_13335</name>
</gene>
<protein>
    <submittedName>
        <fullName evidence="1">Histidine phosphatase family protein</fullName>
    </submittedName>
</protein>
<reference evidence="1 2" key="2">
    <citation type="submission" date="2019-01" db="EMBL/GenBank/DDBJ databases">
        <authorList>
            <person name="Li Y."/>
        </authorList>
    </citation>
    <scope>NUCLEOTIDE SEQUENCE [LARGE SCALE GENOMIC DNA]</scope>
    <source>
        <strain evidence="1 2">2D-5</strain>
    </source>
</reference>
<dbReference type="AlphaFoldDB" id="A0A443ISC8"/>
<dbReference type="Proteomes" id="UP000285710">
    <property type="component" value="Unassembled WGS sequence"/>
</dbReference>
<dbReference type="EMBL" id="SAUW01000013">
    <property type="protein sequence ID" value="RWR09971.1"/>
    <property type="molecule type" value="Genomic_DNA"/>
</dbReference>
<comment type="caution">
    <text evidence="1">The sequence shown here is derived from an EMBL/GenBank/DDBJ whole genome shotgun (WGS) entry which is preliminary data.</text>
</comment>
<organism evidence="1 2">
    <name type="scientific">Paenirhodobacter populi</name>
    <dbReference type="NCBI Taxonomy" id="2306993"/>
    <lineage>
        <taxon>Bacteria</taxon>
        <taxon>Pseudomonadati</taxon>
        <taxon>Pseudomonadota</taxon>
        <taxon>Alphaproteobacteria</taxon>
        <taxon>Rhodobacterales</taxon>
        <taxon>Rhodobacter group</taxon>
        <taxon>Paenirhodobacter</taxon>
    </lineage>
</organism>
<dbReference type="RefSeq" id="WP_128270090.1">
    <property type="nucleotide sequence ID" value="NZ_SAUW01000013.1"/>
</dbReference>
<dbReference type="InterPro" id="IPR013078">
    <property type="entry name" value="His_Pase_superF_clade-1"/>
</dbReference>
<dbReference type="SUPFAM" id="SSF53254">
    <property type="entry name" value="Phosphoglycerate mutase-like"/>
    <property type="match status" value="1"/>
</dbReference>
<dbReference type="CDD" id="cd07067">
    <property type="entry name" value="HP_PGM_like"/>
    <property type="match status" value="1"/>
</dbReference>
<evidence type="ECO:0000313" key="1">
    <source>
        <dbReference type="EMBL" id="RWR09971.1"/>
    </source>
</evidence>
<proteinExistence type="predicted"/>
<reference evidence="1 2" key="1">
    <citation type="submission" date="2019-01" db="EMBL/GenBank/DDBJ databases">
        <title>Sinorhodobacter populi sp. nov. isolated from the symptomatic bark tissue of Populus euramericana canker.</title>
        <authorList>
            <person name="Xu G."/>
        </authorList>
    </citation>
    <scope>NUCLEOTIDE SEQUENCE [LARGE SCALE GENOMIC DNA]</scope>
    <source>
        <strain evidence="1 2">2D-5</strain>
    </source>
</reference>
<dbReference type="GO" id="GO:0005737">
    <property type="term" value="C:cytoplasm"/>
    <property type="evidence" value="ECO:0007669"/>
    <property type="project" value="TreeGrafter"/>
</dbReference>